<evidence type="ECO:0000256" key="3">
    <source>
        <dbReference type="ARBA" id="ARBA00022490"/>
    </source>
</evidence>
<evidence type="ECO:0000256" key="5">
    <source>
        <dbReference type="ARBA" id="ARBA00022695"/>
    </source>
</evidence>
<accession>A0AA35XL93</accession>
<dbReference type="AlphaFoldDB" id="A0AA35XL93"/>
<dbReference type="CDD" id="cd00140">
    <property type="entry name" value="beta_clamp"/>
    <property type="match status" value="1"/>
</dbReference>
<dbReference type="Proteomes" id="UP001174909">
    <property type="component" value="Unassembled WGS sequence"/>
</dbReference>
<dbReference type="SUPFAM" id="SSF55979">
    <property type="entry name" value="DNA clamp"/>
    <property type="match status" value="2"/>
</dbReference>
<keyword evidence="5" id="KW-0548">Nucleotidyltransferase</keyword>
<evidence type="ECO:0000256" key="2">
    <source>
        <dbReference type="ARBA" id="ARBA00010752"/>
    </source>
</evidence>
<feature type="domain" description="DNA polymerase III beta sliding clamp N-terminal" evidence="9">
    <location>
        <begin position="1"/>
        <end position="122"/>
    </location>
</feature>
<evidence type="ECO:0000313" key="12">
    <source>
        <dbReference type="Proteomes" id="UP001174909"/>
    </source>
</evidence>
<name>A0AA35XL93_GEOBA</name>
<comment type="caution">
    <text evidence="11">The sequence shown here is derived from an EMBL/GenBank/DDBJ whole genome shotgun (WGS) entry which is preliminary data.</text>
</comment>
<evidence type="ECO:0000256" key="6">
    <source>
        <dbReference type="ARBA" id="ARBA00022705"/>
    </source>
</evidence>
<comment type="subcellular location">
    <subcellularLocation>
        <location evidence="1">Cytoplasm</location>
    </subcellularLocation>
</comment>
<evidence type="ECO:0000256" key="4">
    <source>
        <dbReference type="ARBA" id="ARBA00022679"/>
    </source>
</evidence>
<proteinExistence type="inferred from homology"/>
<dbReference type="GO" id="GO:0008408">
    <property type="term" value="F:3'-5' exonuclease activity"/>
    <property type="evidence" value="ECO:0007669"/>
    <property type="project" value="InterPro"/>
</dbReference>
<keyword evidence="3" id="KW-0963">Cytoplasm</keyword>
<dbReference type="EMBL" id="CASHTH010004350">
    <property type="protein sequence ID" value="CAI8056380.1"/>
    <property type="molecule type" value="Genomic_DNA"/>
</dbReference>
<dbReference type="GO" id="GO:0005737">
    <property type="term" value="C:cytoplasm"/>
    <property type="evidence" value="ECO:0007669"/>
    <property type="project" value="UniProtKB-SubCell"/>
</dbReference>
<evidence type="ECO:0000259" key="10">
    <source>
        <dbReference type="Pfam" id="PF02767"/>
    </source>
</evidence>
<sequence length="201" mass="22170">MKLTIERSTLLSSLAHVQSVVERRNTIPILANVRIDAQGSDRLRLTATDMDLAVVDEADAAVEQEGAVTTTALTLYDIVRKLPDGAQVAMKLDSGDGGQLDVVSGRSRFRLSCLPIAEFPVMADGELPHSFELPRDHLRRLIDKTRFAISTEETRYYLNGIHLHKAEDQEGIARLRAVATDGHRLSCADVALPRGQRTCRV</sequence>
<keyword evidence="6" id="KW-0235">DNA replication</keyword>
<dbReference type="GO" id="GO:0003677">
    <property type="term" value="F:DNA binding"/>
    <property type="evidence" value="ECO:0007669"/>
    <property type="project" value="UniProtKB-KW"/>
</dbReference>
<comment type="similarity">
    <text evidence="2">Belongs to the beta sliding clamp family.</text>
</comment>
<evidence type="ECO:0000256" key="1">
    <source>
        <dbReference type="ARBA" id="ARBA00004496"/>
    </source>
</evidence>
<dbReference type="Pfam" id="PF00712">
    <property type="entry name" value="DNA_pol3_beta"/>
    <property type="match status" value="1"/>
</dbReference>
<keyword evidence="8" id="KW-0238">DNA-binding</keyword>
<evidence type="ECO:0000313" key="11">
    <source>
        <dbReference type="EMBL" id="CAI8056380.1"/>
    </source>
</evidence>
<dbReference type="NCBIfam" id="TIGR00663">
    <property type="entry name" value="dnan"/>
    <property type="match status" value="1"/>
</dbReference>
<dbReference type="Pfam" id="PF02767">
    <property type="entry name" value="DNA_pol3_beta_2"/>
    <property type="match status" value="1"/>
</dbReference>
<keyword evidence="4" id="KW-0808">Transferase</keyword>
<dbReference type="InterPro" id="IPR022637">
    <property type="entry name" value="DNA_polIII_beta_cen"/>
</dbReference>
<dbReference type="InterPro" id="IPR046938">
    <property type="entry name" value="DNA_clamp_sf"/>
</dbReference>
<keyword evidence="12" id="KW-1185">Reference proteome</keyword>
<dbReference type="InterPro" id="IPR022634">
    <property type="entry name" value="DNA_polIII_beta_N"/>
</dbReference>
<gene>
    <name evidence="11" type="ORF">GBAR_LOCUS30722</name>
</gene>
<dbReference type="SMART" id="SM00480">
    <property type="entry name" value="POL3Bc"/>
    <property type="match status" value="1"/>
</dbReference>
<evidence type="ECO:0000256" key="8">
    <source>
        <dbReference type="ARBA" id="ARBA00023125"/>
    </source>
</evidence>
<organism evidence="11 12">
    <name type="scientific">Geodia barretti</name>
    <name type="common">Barrett's horny sponge</name>
    <dbReference type="NCBI Taxonomy" id="519541"/>
    <lineage>
        <taxon>Eukaryota</taxon>
        <taxon>Metazoa</taxon>
        <taxon>Porifera</taxon>
        <taxon>Demospongiae</taxon>
        <taxon>Heteroscleromorpha</taxon>
        <taxon>Tetractinellida</taxon>
        <taxon>Astrophorina</taxon>
        <taxon>Geodiidae</taxon>
        <taxon>Geodia</taxon>
    </lineage>
</organism>
<dbReference type="GO" id="GO:0009360">
    <property type="term" value="C:DNA polymerase III complex"/>
    <property type="evidence" value="ECO:0007669"/>
    <property type="project" value="InterPro"/>
</dbReference>
<evidence type="ECO:0000259" key="9">
    <source>
        <dbReference type="Pfam" id="PF00712"/>
    </source>
</evidence>
<evidence type="ECO:0000256" key="7">
    <source>
        <dbReference type="ARBA" id="ARBA00022932"/>
    </source>
</evidence>
<keyword evidence="7" id="KW-0239">DNA-directed DNA polymerase</keyword>
<dbReference type="Gene3D" id="3.10.150.10">
    <property type="entry name" value="DNA Polymerase III, subunit A, domain 2"/>
    <property type="match status" value="2"/>
</dbReference>
<protein>
    <submittedName>
        <fullName evidence="11">Beta sliding clamp</fullName>
    </submittedName>
</protein>
<dbReference type="PANTHER" id="PTHR30478">
    <property type="entry name" value="DNA POLYMERASE III SUBUNIT BETA"/>
    <property type="match status" value="1"/>
</dbReference>
<reference evidence="11" key="1">
    <citation type="submission" date="2023-03" db="EMBL/GenBank/DDBJ databases">
        <authorList>
            <person name="Steffen K."/>
            <person name="Cardenas P."/>
        </authorList>
    </citation>
    <scope>NUCLEOTIDE SEQUENCE</scope>
</reference>
<dbReference type="GO" id="GO:0003887">
    <property type="term" value="F:DNA-directed DNA polymerase activity"/>
    <property type="evidence" value="ECO:0007669"/>
    <property type="project" value="UniProtKB-KW"/>
</dbReference>
<dbReference type="GO" id="GO:0006271">
    <property type="term" value="P:DNA strand elongation involved in DNA replication"/>
    <property type="evidence" value="ECO:0007669"/>
    <property type="project" value="TreeGrafter"/>
</dbReference>
<dbReference type="PANTHER" id="PTHR30478:SF0">
    <property type="entry name" value="BETA SLIDING CLAMP"/>
    <property type="match status" value="1"/>
</dbReference>
<feature type="domain" description="DNA polymerase III beta sliding clamp central" evidence="10">
    <location>
        <begin position="132"/>
        <end position="194"/>
    </location>
</feature>
<dbReference type="InterPro" id="IPR001001">
    <property type="entry name" value="DNA_polIII_beta"/>
</dbReference>